<dbReference type="InterPro" id="IPR029787">
    <property type="entry name" value="Nucleotide_cyclase"/>
</dbReference>
<reference evidence="5 6" key="1">
    <citation type="journal article" date="2014" name="Int. J. Syst. Evol. Microbiol.">
        <title>Complete genome sequence of Corynebacterium casei LMG S-19264T (=DSM 44701T), isolated from a smear-ripened cheese.</title>
        <authorList>
            <consortium name="US DOE Joint Genome Institute (JGI-PGF)"/>
            <person name="Walter F."/>
            <person name="Albersmeier A."/>
            <person name="Kalinowski J."/>
            <person name="Ruckert C."/>
        </authorList>
    </citation>
    <scope>NUCLEOTIDE SEQUENCE [LARGE SCALE GENOMIC DNA]</scope>
    <source>
        <strain evidence="5 6">CGMCC 1.15896</strain>
    </source>
</reference>
<feature type="transmembrane region" description="Helical" evidence="3">
    <location>
        <begin position="6"/>
        <end position="28"/>
    </location>
</feature>
<keyword evidence="3" id="KW-0812">Transmembrane</keyword>
<dbReference type="InterPro" id="IPR050469">
    <property type="entry name" value="Diguanylate_Cyclase"/>
</dbReference>
<dbReference type="OrthoDB" id="9812260at2"/>
<feature type="transmembrane region" description="Helical" evidence="3">
    <location>
        <begin position="93"/>
        <end position="112"/>
    </location>
</feature>
<dbReference type="InterPro" id="IPR000160">
    <property type="entry name" value="GGDEF_dom"/>
</dbReference>
<feature type="transmembrane region" description="Helical" evidence="3">
    <location>
        <begin position="35"/>
        <end position="56"/>
    </location>
</feature>
<dbReference type="SUPFAM" id="SSF55073">
    <property type="entry name" value="Nucleotide cyclase"/>
    <property type="match status" value="1"/>
</dbReference>
<evidence type="ECO:0000256" key="3">
    <source>
        <dbReference type="SAM" id="Phobius"/>
    </source>
</evidence>
<dbReference type="GO" id="GO:1902201">
    <property type="term" value="P:negative regulation of bacterial-type flagellum-dependent cell motility"/>
    <property type="evidence" value="ECO:0007669"/>
    <property type="project" value="TreeGrafter"/>
</dbReference>
<sequence length="380" mass="41517">MFIDYGSVLAATGAAAAALCVTFFTNWLRQRSSGFLMTWACGMAVVVGAVVFFGLYEATLQRTFGAVACFFLTAAFAIAWGGQVQFRDGDLPLRPMVVLLLAASVPGAAIFALGYESIAYVIVNSVAAVLLCYMGWRFWQIRQESPAALMTIAGLHHMLGISFLLCAFAVAWEGHWQQEGMPQNWAEVLNLICSVIAITGIGGLFTTIYQERIARTYKVNSLTDALTGLANRRALYDEFEARDLPVDTGVAIFDLDDFKGVNDRYGHGFGDLVLIRFARLLEEETRPGDIAARLGGEEFCVISKEAGEGAFALAERIRARFMTIAHSRGERHMTCTVSAGVAIVEKDGCSLDTILRKADNALYLSKRNGRNQVSRSRRAA</sequence>
<dbReference type="GO" id="GO:0052621">
    <property type="term" value="F:diguanylate cyclase activity"/>
    <property type="evidence" value="ECO:0007669"/>
    <property type="project" value="UniProtKB-EC"/>
</dbReference>
<feature type="transmembrane region" description="Helical" evidence="3">
    <location>
        <begin position="62"/>
        <end position="81"/>
    </location>
</feature>
<feature type="transmembrane region" description="Helical" evidence="3">
    <location>
        <begin position="118"/>
        <end position="136"/>
    </location>
</feature>
<dbReference type="PROSITE" id="PS50887">
    <property type="entry name" value="GGDEF"/>
    <property type="match status" value="1"/>
</dbReference>
<proteinExistence type="predicted"/>
<dbReference type="EC" id="2.7.7.65" evidence="1"/>
<accession>A0A916VW04</accession>
<dbReference type="NCBIfam" id="TIGR00254">
    <property type="entry name" value="GGDEF"/>
    <property type="match status" value="1"/>
</dbReference>
<dbReference type="EMBL" id="BMKB01000002">
    <property type="protein sequence ID" value="GGA44460.1"/>
    <property type="molecule type" value="Genomic_DNA"/>
</dbReference>
<feature type="domain" description="GGDEF" evidence="4">
    <location>
        <begin position="246"/>
        <end position="378"/>
    </location>
</feature>
<dbReference type="InterPro" id="IPR043128">
    <property type="entry name" value="Rev_trsase/Diguanyl_cyclase"/>
</dbReference>
<dbReference type="PANTHER" id="PTHR45138:SF9">
    <property type="entry name" value="DIGUANYLATE CYCLASE DGCM-RELATED"/>
    <property type="match status" value="1"/>
</dbReference>
<dbReference type="Proteomes" id="UP000596977">
    <property type="component" value="Unassembled WGS sequence"/>
</dbReference>
<comment type="caution">
    <text evidence="5">The sequence shown here is derived from an EMBL/GenBank/DDBJ whole genome shotgun (WGS) entry which is preliminary data.</text>
</comment>
<organism evidence="5 6">
    <name type="scientific">Pelagibacterium lentulum</name>
    <dbReference type="NCBI Taxonomy" id="2029865"/>
    <lineage>
        <taxon>Bacteria</taxon>
        <taxon>Pseudomonadati</taxon>
        <taxon>Pseudomonadota</taxon>
        <taxon>Alphaproteobacteria</taxon>
        <taxon>Hyphomicrobiales</taxon>
        <taxon>Devosiaceae</taxon>
        <taxon>Pelagibacterium</taxon>
    </lineage>
</organism>
<dbReference type="GO" id="GO:0005886">
    <property type="term" value="C:plasma membrane"/>
    <property type="evidence" value="ECO:0007669"/>
    <property type="project" value="TreeGrafter"/>
</dbReference>
<dbReference type="Gene3D" id="3.30.70.270">
    <property type="match status" value="1"/>
</dbReference>
<comment type="catalytic activity">
    <reaction evidence="2">
        <text>2 GTP = 3',3'-c-di-GMP + 2 diphosphate</text>
        <dbReference type="Rhea" id="RHEA:24898"/>
        <dbReference type="ChEBI" id="CHEBI:33019"/>
        <dbReference type="ChEBI" id="CHEBI:37565"/>
        <dbReference type="ChEBI" id="CHEBI:58805"/>
        <dbReference type="EC" id="2.7.7.65"/>
    </reaction>
</comment>
<evidence type="ECO:0000313" key="5">
    <source>
        <dbReference type="EMBL" id="GGA44460.1"/>
    </source>
</evidence>
<keyword evidence="6" id="KW-1185">Reference proteome</keyword>
<feature type="transmembrane region" description="Helical" evidence="3">
    <location>
        <begin position="188"/>
        <end position="209"/>
    </location>
</feature>
<evidence type="ECO:0000256" key="2">
    <source>
        <dbReference type="ARBA" id="ARBA00034247"/>
    </source>
</evidence>
<feature type="transmembrane region" description="Helical" evidence="3">
    <location>
        <begin position="148"/>
        <end position="172"/>
    </location>
</feature>
<gene>
    <name evidence="5" type="ORF">GCM10011499_12640</name>
</gene>
<keyword evidence="3" id="KW-0472">Membrane</keyword>
<keyword evidence="3" id="KW-1133">Transmembrane helix</keyword>
<dbReference type="AlphaFoldDB" id="A0A916VW04"/>
<dbReference type="CDD" id="cd01949">
    <property type="entry name" value="GGDEF"/>
    <property type="match status" value="1"/>
</dbReference>
<dbReference type="RefSeq" id="WP_127072756.1">
    <property type="nucleotide sequence ID" value="NZ_BMKB01000002.1"/>
</dbReference>
<evidence type="ECO:0000256" key="1">
    <source>
        <dbReference type="ARBA" id="ARBA00012528"/>
    </source>
</evidence>
<name>A0A916VW04_9HYPH</name>
<evidence type="ECO:0000313" key="6">
    <source>
        <dbReference type="Proteomes" id="UP000596977"/>
    </source>
</evidence>
<dbReference type="GO" id="GO:0043709">
    <property type="term" value="P:cell adhesion involved in single-species biofilm formation"/>
    <property type="evidence" value="ECO:0007669"/>
    <property type="project" value="TreeGrafter"/>
</dbReference>
<dbReference type="Pfam" id="PF00990">
    <property type="entry name" value="GGDEF"/>
    <property type="match status" value="1"/>
</dbReference>
<evidence type="ECO:0000259" key="4">
    <source>
        <dbReference type="PROSITE" id="PS50887"/>
    </source>
</evidence>
<protein>
    <recommendedName>
        <fullName evidence="1">diguanylate cyclase</fullName>
        <ecNumber evidence="1">2.7.7.65</ecNumber>
    </recommendedName>
</protein>
<dbReference type="PANTHER" id="PTHR45138">
    <property type="entry name" value="REGULATORY COMPONENTS OF SENSORY TRANSDUCTION SYSTEM"/>
    <property type="match status" value="1"/>
</dbReference>
<dbReference type="SMART" id="SM00267">
    <property type="entry name" value="GGDEF"/>
    <property type="match status" value="1"/>
</dbReference>